<dbReference type="OrthoDB" id="3626597at2759"/>
<dbReference type="InterPro" id="IPR000834">
    <property type="entry name" value="Peptidase_M14"/>
</dbReference>
<comment type="caution">
    <text evidence="12">The sequence shown here is derived from an EMBL/GenBank/DDBJ whole genome shotgun (WGS) entry which is preliminary data.</text>
</comment>
<name>A0A0P5DBU1_9CRUS</name>
<protein>
    <submittedName>
        <fullName evidence="12">Carboxypeptidase A4</fullName>
    </submittedName>
</protein>
<evidence type="ECO:0000256" key="6">
    <source>
        <dbReference type="ARBA" id="ARBA00022729"/>
    </source>
</evidence>
<dbReference type="PRINTS" id="PR00765">
    <property type="entry name" value="CRBOXYPTASEA"/>
</dbReference>
<keyword evidence="9" id="KW-0482">Metalloprotease</keyword>
<evidence type="ECO:0000313" key="13">
    <source>
        <dbReference type="Proteomes" id="UP000076858"/>
    </source>
</evidence>
<keyword evidence="5" id="KW-0479">Metal-binding</keyword>
<dbReference type="PANTHER" id="PTHR11705:SF91">
    <property type="entry name" value="FI01817P-RELATED"/>
    <property type="match status" value="1"/>
</dbReference>
<dbReference type="PANTHER" id="PTHR11705">
    <property type="entry name" value="PROTEASE FAMILY M14 CARBOXYPEPTIDASE A,B"/>
    <property type="match status" value="1"/>
</dbReference>
<comment type="similarity">
    <text evidence="2 11">Belongs to the peptidase M14 family.</text>
</comment>
<dbReference type="InterPro" id="IPR003146">
    <property type="entry name" value="M14A_act_pep"/>
</dbReference>
<dbReference type="Gene3D" id="3.30.70.340">
    <property type="entry name" value="Metallocarboxypeptidase-like"/>
    <property type="match status" value="1"/>
</dbReference>
<evidence type="ECO:0000256" key="2">
    <source>
        <dbReference type="ARBA" id="ARBA00005988"/>
    </source>
</evidence>
<evidence type="ECO:0000256" key="5">
    <source>
        <dbReference type="ARBA" id="ARBA00022723"/>
    </source>
</evidence>
<dbReference type="Proteomes" id="UP000076858">
    <property type="component" value="Unassembled WGS sequence"/>
</dbReference>
<dbReference type="PROSITE" id="PS00132">
    <property type="entry name" value="CARBOXYPEPT_ZN_1"/>
    <property type="match status" value="1"/>
</dbReference>
<gene>
    <name evidence="12" type="ORF">APZ42_027564</name>
</gene>
<dbReference type="GO" id="GO:0004181">
    <property type="term" value="F:metallocarboxypeptidase activity"/>
    <property type="evidence" value="ECO:0007669"/>
    <property type="project" value="InterPro"/>
</dbReference>
<evidence type="ECO:0000256" key="8">
    <source>
        <dbReference type="ARBA" id="ARBA00022833"/>
    </source>
</evidence>
<dbReference type="GO" id="GO:0006508">
    <property type="term" value="P:proteolysis"/>
    <property type="evidence" value="ECO:0007669"/>
    <property type="project" value="UniProtKB-KW"/>
</dbReference>
<keyword evidence="13" id="KW-1185">Reference proteome</keyword>
<evidence type="ECO:0000256" key="10">
    <source>
        <dbReference type="ARBA" id="ARBA00023157"/>
    </source>
</evidence>
<keyword evidence="6" id="KW-0732">Signal</keyword>
<dbReference type="PROSITE" id="PS52035">
    <property type="entry name" value="PEPTIDASE_M14"/>
    <property type="match status" value="1"/>
</dbReference>
<dbReference type="InterPro" id="IPR057246">
    <property type="entry name" value="CARBOXYPEPT_ZN_1"/>
</dbReference>
<dbReference type="SMART" id="SM00631">
    <property type="entry name" value="Zn_pept"/>
    <property type="match status" value="1"/>
</dbReference>
<dbReference type="EMBL" id="LRGB01002207">
    <property type="protein sequence ID" value="KZS08433.1"/>
    <property type="molecule type" value="Genomic_DNA"/>
</dbReference>
<evidence type="ECO:0000313" key="12">
    <source>
        <dbReference type="EMBL" id="KZS08433.1"/>
    </source>
</evidence>
<keyword evidence="4" id="KW-0645">Protease</keyword>
<comment type="cofactor">
    <cofactor evidence="1">
        <name>Zn(2+)</name>
        <dbReference type="ChEBI" id="CHEBI:29105"/>
    </cofactor>
</comment>
<dbReference type="Gene3D" id="3.40.630.10">
    <property type="entry name" value="Zn peptidases"/>
    <property type="match status" value="1"/>
</dbReference>
<reference evidence="12 13" key="1">
    <citation type="submission" date="2016-03" db="EMBL/GenBank/DDBJ databases">
        <title>EvidentialGene: Evidence-directed Construction of Genes on Genomes.</title>
        <authorList>
            <person name="Gilbert D.G."/>
            <person name="Choi J.-H."/>
            <person name="Mockaitis K."/>
            <person name="Colbourne J."/>
            <person name="Pfrender M."/>
        </authorList>
    </citation>
    <scope>NUCLEOTIDE SEQUENCE [LARGE SCALE GENOMIC DNA]</scope>
    <source>
        <strain evidence="12 13">Xinb3</strain>
        <tissue evidence="12">Complete organism</tissue>
    </source>
</reference>
<evidence type="ECO:0000256" key="3">
    <source>
        <dbReference type="ARBA" id="ARBA00022645"/>
    </source>
</evidence>
<dbReference type="Pfam" id="PF02244">
    <property type="entry name" value="Propep_M14"/>
    <property type="match status" value="1"/>
</dbReference>
<dbReference type="GO" id="GO:0008270">
    <property type="term" value="F:zinc ion binding"/>
    <property type="evidence" value="ECO:0007669"/>
    <property type="project" value="InterPro"/>
</dbReference>
<evidence type="ECO:0000256" key="7">
    <source>
        <dbReference type="ARBA" id="ARBA00022801"/>
    </source>
</evidence>
<keyword evidence="10" id="KW-1015">Disulfide bond</keyword>
<dbReference type="InterPro" id="IPR036990">
    <property type="entry name" value="M14A-like_propep"/>
</dbReference>
<sequence>MMSLLLAIALSCVFVTSQVAAEESEVVSYAGFQVWKIKPNSGEERQFILDIKDSYELELWNERRMTRDPIDFIIPPQSQTKLKSKLAERKISYVVVISDLQTAIDNQKTNINKTTSDSKAAYNMDWISYHRLNNIYAFLTYLNTTYPKLVQLINIGSSYEKRPLYVIRISNSSSPGTRPAIWIDGGIHAREWISPAVATYIIQQLVEVPANAKLLSNVDWYIMPVVNPDGYEFTHTTNRMWRKTRSVSSTSSCRGVDPNRNFGFKWGGLGASTNPCQDTYRGTKAFSEPETLATSNFIKGKSSQIKLYLTLHSYGQYALIPYGYDVVYPPDYNDLLALANNAASKFVKYTYTVGNSADLLYAASGGSDDWAKSIGIKYSYTFELPDRGTNAFTLPASEILPVCQDFFPALDVFATKVATCCGAFTTTTTKPLTTRTTRPTTTTKRTTTKCPCTCG</sequence>
<accession>A0A0P5DBU1</accession>
<organism evidence="12 13">
    <name type="scientific">Daphnia magna</name>
    <dbReference type="NCBI Taxonomy" id="35525"/>
    <lineage>
        <taxon>Eukaryota</taxon>
        <taxon>Metazoa</taxon>
        <taxon>Ecdysozoa</taxon>
        <taxon>Arthropoda</taxon>
        <taxon>Crustacea</taxon>
        <taxon>Branchiopoda</taxon>
        <taxon>Diplostraca</taxon>
        <taxon>Cladocera</taxon>
        <taxon>Anomopoda</taxon>
        <taxon>Daphniidae</taxon>
        <taxon>Daphnia</taxon>
    </lineage>
</organism>
<dbReference type="SUPFAM" id="SSF53187">
    <property type="entry name" value="Zn-dependent exopeptidases"/>
    <property type="match status" value="1"/>
</dbReference>
<dbReference type="CDD" id="cd03860">
    <property type="entry name" value="M14_CP_A-B_like"/>
    <property type="match status" value="1"/>
</dbReference>
<dbReference type="FunFam" id="3.40.630.10:FF:000001">
    <property type="entry name" value="Carboxypeptidase B"/>
    <property type="match status" value="1"/>
</dbReference>
<evidence type="ECO:0000256" key="11">
    <source>
        <dbReference type="PROSITE-ProRule" id="PRU01379"/>
    </source>
</evidence>
<keyword evidence="7" id="KW-0378">Hydrolase</keyword>
<dbReference type="AlphaFoldDB" id="A0A0P5DBU1"/>
<evidence type="ECO:0000256" key="4">
    <source>
        <dbReference type="ARBA" id="ARBA00022670"/>
    </source>
</evidence>
<dbReference type="GO" id="GO:0005615">
    <property type="term" value="C:extracellular space"/>
    <property type="evidence" value="ECO:0007669"/>
    <property type="project" value="TreeGrafter"/>
</dbReference>
<evidence type="ECO:0000256" key="1">
    <source>
        <dbReference type="ARBA" id="ARBA00001947"/>
    </source>
</evidence>
<dbReference type="SUPFAM" id="SSF54897">
    <property type="entry name" value="Protease propeptides/inhibitors"/>
    <property type="match status" value="1"/>
</dbReference>
<proteinExistence type="inferred from homology"/>
<keyword evidence="8" id="KW-0862">Zinc</keyword>
<dbReference type="Pfam" id="PF00246">
    <property type="entry name" value="Peptidase_M14"/>
    <property type="match status" value="1"/>
</dbReference>
<evidence type="ECO:0000256" key="9">
    <source>
        <dbReference type="ARBA" id="ARBA00023049"/>
    </source>
</evidence>
<keyword evidence="3 12" id="KW-0121">Carboxypeptidase</keyword>
<feature type="active site" description="Proton donor/acceptor" evidence="11">
    <location>
        <position position="383"/>
    </location>
</feature>